<sequence length="647" mass="68440">MVLLFRLRLFTLLLAALGGIMLSPVAARAQGGEVQTIWRLLDYVAVDYAGAVSGGRVTSTNEYAEMTEFSATIRTGIAALPSKPGRARLIGEAQGLEAAIASKAAPEVVAQKARALASDLLAAYPVPLAPAKAPDPARGRALYAENCASCHGAKGDGRGPQAVGMDPPPIAFTDAERARKRSLFALYQVIDQGLDGTAMQSFSHLPSEDRWALAAYVGGFAFKDAAAGERMWKSNAALRQRFPDLQAFTSMTPEELGRAIGQNKADAVVAYLRMNPQALSMPTPASLAVAREKLSQSLTAYRAGDRRNAERLALSAYLDGFEPVEPILTARDATLMARIEGAMGEFRTAIGRGEPAEVLADKVAVIEGLFADAETVLSPDAASDVSTFIGALTILLREGLEALLIVVAMIAFLRKADRPEVLPFVHGGWIAALVAGGATWAVATYAISISGASRELTEGFGSLFAAVVLVSVGIWMHGKSHAESWQRYIREALGKALSRRSAWFLFGLAFLVVYREAFETILFFAALAAQGRGGVIAAGAATAVAALAVVAWAMLRYSRVLPIGKFFAYSSVLVAILAVVLAGKGTAALQEAGLIDITPVAHVPRLSMLGIFPSLQPLLLQLLALAILCVGFWYNGRRHATGTAAAE</sequence>
<feature type="domain" description="Cytochrome c" evidence="12">
    <location>
        <begin position="134"/>
        <end position="221"/>
    </location>
</feature>
<dbReference type="InterPro" id="IPR009056">
    <property type="entry name" value="Cyt_c-like_dom"/>
</dbReference>
<dbReference type="GO" id="GO:0015093">
    <property type="term" value="F:ferrous iron transmembrane transporter activity"/>
    <property type="evidence" value="ECO:0007669"/>
    <property type="project" value="TreeGrafter"/>
</dbReference>
<evidence type="ECO:0000256" key="1">
    <source>
        <dbReference type="ARBA" id="ARBA00004141"/>
    </source>
</evidence>
<comment type="subcellular location">
    <subcellularLocation>
        <location evidence="1">Membrane</location>
        <topology evidence="1">Multi-pass membrane protein</topology>
    </subcellularLocation>
</comment>
<evidence type="ECO:0000313" key="14">
    <source>
        <dbReference type="Proteomes" id="UP000182063"/>
    </source>
</evidence>
<feature type="transmembrane region" description="Helical" evidence="10">
    <location>
        <begin position="424"/>
        <end position="447"/>
    </location>
</feature>
<dbReference type="Pfam" id="PF13442">
    <property type="entry name" value="Cytochrome_CBB3"/>
    <property type="match status" value="1"/>
</dbReference>
<dbReference type="PANTHER" id="PTHR31632:SF2">
    <property type="entry name" value="PLASMA MEMBRANE IRON PERMEASE"/>
    <property type="match status" value="1"/>
</dbReference>
<evidence type="ECO:0000256" key="2">
    <source>
        <dbReference type="ARBA" id="ARBA00008333"/>
    </source>
</evidence>
<keyword evidence="3 9" id="KW-0349">Heme</keyword>
<evidence type="ECO:0000256" key="10">
    <source>
        <dbReference type="SAM" id="Phobius"/>
    </source>
</evidence>
<dbReference type="Gene3D" id="1.10.760.10">
    <property type="entry name" value="Cytochrome c-like domain"/>
    <property type="match status" value="1"/>
</dbReference>
<dbReference type="InterPro" id="IPR004923">
    <property type="entry name" value="FTR1/Fip1/EfeU"/>
</dbReference>
<feature type="transmembrane region" description="Helical" evidence="10">
    <location>
        <begin position="567"/>
        <end position="589"/>
    </location>
</feature>
<protein>
    <submittedName>
        <fullName evidence="13">Iron permease</fullName>
    </submittedName>
</protein>
<evidence type="ECO:0000256" key="3">
    <source>
        <dbReference type="ARBA" id="ARBA00022617"/>
    </source>
</evidence>
<evidence type="ECO:0000256" key="9">
    <source>
        <dbReference type="PROSITE-ProRule" id="PRU00433"/>
    </source>
</evidence>
<feature type="transmembrane region" description="Helical" evidence="10">
    <location>
        <begin position="459"/>
        <end position="478"/>
    </location>
</feature>
<proteinExistence type="inferred from homology"/>
<evidence type="ECO:0000256" key="7">
    <source>
        <dbReference type="ARBA" id="ARBA00023004"/>
    </source>
</evidence>
<feature type="transmembrane region" description="Helical" evidence="10">
    <location>
        <begin position="388"/>
        <end position="412"/>
    </location>
</feature>
<feature type="transmembrane region" description="Helical" evidence="10">
    <location>
        <begin position="609"/>
        <end position="634"/>
    </location>
</feature>
<keyword evidence="11" id="KW-0732">Signal</keyword>
<gene>
    <name evidence="13" type="ORF">BSL82_19060</name>
</gene>
<keyword evidence="6 10" id="KW-1133">Transmembrane helix</keyword>
<feature type="transmembrane region" description="Helical" evidence="10">
    <location>
        <begin position="535"/>
        <end position="555"/>
    </location>
</feature>
<dbReference type="GO" id="GO:0046872">
    <property type="term" value="F:metal ion binding"/>
    <property type="evidence" value="ECO:0007669"/>
    <property type="project" value="UniProtKB-KW"/>
</dbReference>
<name>A0A1L4A0Y2_9SPHN</name>
<evidence type="ECO:0000256" key="6">
    <source>
        <dbReference type="ARBA" id="ARBA00022989"/>
    </source>
</evidence>
<evidence type="ECO:0000256" key="4">
    <source>
        <dbReference type="ARBA" id="ARBA00022692"/>
    </source>
</evidence>
<dbReference type="InterPro" id="IPR036909">
    <property type="entry name" value="Cyt_c-like_dom_sf"/>
</dbReference>
<keyword evidence="14" id="KW-1185">Reference proteome</keyword>
<feature type="chain" id="PRO_5009857792" evidence="11">
    <location>
        <begin position="30"/>
        <end position="647"/>
    </location>
</feature>
<dbReference type="AlphaFoldDB" id="A0A1L4A0Y2"/>
<dbReference type="SUPFAM" id="SSF46626">
    <property type="entry name" value="Cytochrome c"/>
    <property type="match status" value="1"/>
</dbReference>
<dbReference type="OrthoDB" id="335174at2"/>
<keyword evidence="8 10" id="KW-0472">Membrane</keyword>
<comment type="similarity">
    <text evidence="2">Belongs to the oxidase-dependent Fe transporter (OFeT) (TC 9.A.10.1) family.</text>
</comment>
<dbReference type="Proteomes" id="UP000182063">
    <property type="component" value="Plasmid pHSL4"/>
</dbReference>
<dbReference type="Pfam" id="PF03239">
    <property type="entry name" value="FTR1"/>
    <property type="match status" value="1"/>
</dbReference>
<keyword evidence="13" id="KW-0614">Plasmid</keyword>
<dbReference type="PROSITE" id="PS51007">
    <property type="entry name" value="CYTC"/>
    <property type="match status" value="1"/>
</dbReference>
<evidence type="ECO:0000256" key="5">
    <source>
        <dbReference type="ARBA" id="ARBA00022723"/>
    </source>
</evidence>
<keyword evidence="4 10" id="KW-0812">Transmembrane</keyword>
<feature type="signal peptide" evidence="11">
    <location>
        <begin position="1"/>
        <end position="29"/>
    </location>
</feature>
<dbReference type="KEGG" id="sphj:BSL82_19060"/>
<keyword evidence="5 9" id="KW-0479">Metal-binding</keyword>
<evidence type="ECO:0000313" key="13">
    <source>
        <dbReference type="EMBL" id="API61533.1"/>
    </source>
</evidence>
<reference evidence="13 14" key="1">
    <citation type="submission" date="2016-11" db="EMBL/GenBank/DDBJ databases">
        <title>Complete Genome Sequence of alachlor-degrading Sphingomonas sp. strain JJ-A5.</title>
        <authorList>
            <person name="Lee H."/>
            <person name="Ka J.-O."/>
        </authorList>
    </citation>
    <scope>NUCLEOTIDE SEQUENCE [LARGE SCALE GENOMIC DNA]</scope>
    <source>
        <strain evidence="13 14">JJ-A5</strain>
        <plasmid evidence="14">phsl4</plasmid>
    </source>
</reference>
<accession>A0A1L4A0Y2</accession>
<dbReference type="GO" id="GO:0009055">
    <property type="term" value="F:electron transfer activity"/>
    <property type="evidence" value="ECO:0007669"/>
    <property type="project" value="InterPro"/>
</dbReference>
<feature type="transmembrane region" description="Helical" evidence="10">
    <location>
        <begin position="503"/>
        <end position="529"/>
    </location>
</feature>
<geneLocation type="plasmid" evidence="14">
    <name>phsl4</name>
</geneLocation>
<dbReference type="GO" id="GO:0033573">
    <property type="term" value="C:high-affinity iron permease complex"/>
    <property type="evidence" value="ECO:0007669"/>
    <property type="project" value="InterPro"/>
</dbReference>
<keyword evidence="7 9" id="KW-0408">Iron</keyword>
<organism evidence="13 14">
    <name type="scientific">Tardibacter chloracetimidivorans</name>
    <dbReference type="NCBI Taxonomy" id="1921510"/>
    <lineage>
        <taxon>Bacteria</taxon>
        <taxon>Pseudomonadati</taxon>
        <taxon>Pseudomonadota</taxon>
        <taxon>Alphaproteobacteria</taxon>
        <taxon>Sphingomonadales</taxon>
        <taxon>Sphingomonadaceae</taxon>
        <taxon>Tardibacter</taxon>
    </lineage>
</organism>
<evidence type="ECO:0000256" key="8">
    <source>
        <dbReference type="ARBA" id="ARBA00023136"/>
    </source>
</evidence>
<dbReference type="GO" id="GO:0020037">
    <property type="term" value="F:heme binding"/>
    <property type="evidence" value="ECO:0007669"/>
    <property type="project" value="InterPro"/>
</dbReference>
<evidence type="ECO:0000259" key="12">
    <source>
        <dbReference type="PROSITE" id="PS51007"/>
    </source>
</evidence>
<dbReference type="EMBL" id="CP018225">
    <property type="protein sequence ID" value="API61533.1"/>
    <property type="molecule type" value="Genomic_DNA"/>
</dbReference>
<dbReference type="PANTHER" id="PTHR31632">
    <property type="entry name" value="IRON TRANSPORTER FTH1"/>
    <property type="match status" value="1"/>
</dbReference>
<evidence type="ECO:0000256" key="11">
    <source>
        <dbReference type="SAM" id="SignalP"/>
    </source>
</evidence>